<evidence type="ECO:0000313" key="1">
    <source>
        <dbReference type="EMBL" id="SFG59166.1"/>
    </source>
</evidence>
<dbReference type="InterPro" id="IPR009959">
    <property type="entry name" value="Cyclase_SnoaL-like"/>
</dbReference>
<dbReference type="Pfam" id="PF07366">
    <property type="entry name" value="SnoaL"/>
    <property type="match status" value="1"/>
</dbReference>
<dbReference type="SUPFAM" id="SSF54427">
    <property type="entry name" value="NTF2-like"/>
    <property type="match status" value="1"/>
</dbReference>
<dbReference type="PANTHER" id="PTHR38436:SF1">
    <property type="entry name" value="ESTER CYCLASE"/>
    <property type="match status" value="1"/>
</dbReference>
<gene>
    <name evidence="1" type="ORF">SAMN02787118_12392</name>
</gene>
<reference evidence="1 2" key="1">
    <citation type="submission" date="2016-10" db="EMBL/GenBank/DDBJ databases">
        <authorList>
            <person name="de Groot N.N."/>
        </authorList>
    </citation>
    <scope>NUCLEOTIDE SEQUENCE [LARGE SCALE GENOMIC DNA]</scope>
    <source>
        <strain evidence="1 2">OK461</strain>
    </source>
</reference>
<dbReference type="EMBL" id="FONR01000023">
    <property type="protein sequence ID" value="SFG59166.1"/>
    <property type="molecule type" value="Genomic_DNA"/>
</dbReference>
<dbReference type="Gene3D" id="3.10.450.50">
    <property type="match status" value="1"/>
</dbReference>
<dbReference type="OrthoDB" id="9182871at2"/>
<dbReference type="AlphaFoldDB" id="A0A1I2T9B3"/>
<dbReference type="InterPro" id="IPR032710">
    <property type="entry name" value="NTF2-like_dom_sf"/>
</dbReference>
<accession>A0A1I2T9B3</accession>
<proteinExistence type="predicted"/>
<organism evidence="1 2">
    <name type="scientific">Streptomyces mirabilis</name>
    <dbReference type="NCBI Taxonomy" id="68239"/>
    <lineage>
        <taxon>Bacteria</taxon>
        <taxon>Bacillati</taxon>
        <taxon>Actinomycetota</taxon>
        <taxon>Actinomycetes</taxon>
        <taxon>Kitasatosporales</taxon>
        <taxon>Streptomycetaceae</taxon>
        <taxon>Streptomyces</taxon>
    </lineage>
</organism>
<dbReference type="RefSeq" id="WP_075032269.1">
    <property type="nucleotide sequence ID" value="NZ_FONR01000023.1"/>
</dbReference>
<dbReference type="Proteomes" id="UP000181942">
    <property type="component" value="Unassembled WGS sequence"/>
</dbReference>
<sequence>MSIQETERTARSVEERNKKTIRRVFDAFVNQGDFSVVDEIYSPHMIDHQPLPGAPEGLEGVRYTIAGLREGFPDLHVTIEDMSAHGDHVVIHNTWRGTHLGDFLGAPPTGQAIEFTGVVVWRLLADGLIAERWGIGVESNMLAVLGLRRLAPAARNGARAAARRTVTSAGALLPLPPGAAGAWHALQTELAGARLRAYEASRRRAGILQESFALQPLGGQDVLVHRIEARDPQGAARRLAASADPFDSWLRQEAAAVLGTDPWTHLAANAARADHTWMSVTSELTTAD</sequence>
<dbReference type="GO" id="GO:0030638">
    <property type="term" value="P:polyketide metabolic process"/>
    <property type="evidence" value="ECO:0007669"/>
    <property type="project" value="InterPro"/>
</dbReference>
<name>A0A1I2T9B3_9ACTN</name>
<dbReference type="PANTHER" id="PTHR38436">
    <property type="entry name" value="POLYKETIDE CYCLASE SNOAL-LIKE DOMAIN"/>
    <property type="match status" value="1"/>
</dbReference>
<protein>
    <submittedName>
        <fullName evidence="1">Predicted ester cyclase</fullName>
    </submittedName>
</protein>
<evidence type="ECO:0000313" key="2">
    <source>
        <dbReference type="Proteomes" id="UP000181942"/>
    </source>
</evidence>